<keyword evidence="2" id="KW-1185">Reference proteome</keyword>
<organism evidence="1 2">
    <name type="scientific">Gigaspora margarita</name>
    <dbReference type="NCBI Taxonomy" id="4874"/>
    <lineage>
        <taxon>Eukaryota</taxon>
        <taxon>Fungi</taxon>
        <taxon>Fungi incertae sedis</taxon>
        <taxon>Mucoromycota</taxon>
        <taxon>Glomeromycotina</taxon>
        <taxon>Glomeromycetes</taxon>
        <taxon>Diversisporales</taxon>
        <taxon>Gigasporaceae</taxon>
        <taxon>Gigaspora</taxon>
    </lineage>
</organism>
<evidence type="ECO:0000313" key="2">
    <source>
        <dbReference type="Proteomes" id="UP000789901"/>
    </source>
</evidence>
<dbReference type="EMBL" id="CAJVQB010106123">
    <property type="protein sequence ID" value="CAG8851441.1"/>
    <property type="molecule type" value="Genomic_DNA"/>
</dbReference>
<comment type="caution">
    <text evidence="1">The sequence shown here is derived from an EMBL/GenBank/DDBJ whole genome shotgun (WGS) entry which is preliminary data.</text>
</comment>
<feature type="non-terminal residue" evidence="1">
    <location>
        <position position="67"/>
    </location>
</feature>
<accession>A0ABN7XBZ9</accession>
<evidence type="ECO:0000313" key="1">
    <source>
        <dbReference type="EMBL" id="CAG8851441.1"/>
    </source>
</evidence>
<proteinExistence type="predicted"/>
<protein>
    <submittedName>
        <fullName evidence="1">5776_t:CDS:1</fullName>
    </submittedName>
</protein>
<gene>
    <name evidence="1" type="ORF">GMARGA_LOCUS40744</name>
</gene>
<sequence>MSDFKFNFCPRTFTKRNTLSKYMNVCVLTAGKDEQLFANNPAQVHKLSKPIKQNQNENFDINEYKSD</sequence>
<dbReference type="Proteomes" id="UP000789901">
    <property type="component" value="Unassembled WGS sequence"/>
</dbReference>
<reference evidence="1 2" key="1">
    <citation type="submission" date="2021-06" db="EMBL/GenBank/DDBJ databases">
        <authorList>
            <person name="Kallberg Y."/>
            <person name="Tangrot J."/>
            <person name="Rosling A."/>
        </authorList>
    </citation>
    <scope>NUCLEOTIDE SEQUENCE [LARGE SCALE GENOMIC DNA]</scope>
    <source>
        <strain evidence="1 2">120-4 pot B 10/14</strain>
    </source>
</reference>
<name>A0ABN7XBZ9_GIGMA</name>